<evidence type="ECO:0000256" key="3">
    <source>
        <dbReference type="ARBA" id="ARBA00023136"/>
    </source>
</evidence>
<evidence type="ECO:0000256" key="2">
    <source>
        <dbReference type="ARBA" id="ARBA00022989"/>
    </source>
</evidence>
<dbReference type="GO" id="GO:0022857">
    <property type="term" value="F:transmembrane transporter activity"/>
    <property type="evidence" value="ECO:0007669"/>
    <property type="project" value="InterPro"/>
</dbReference>
<feature type="transmembrane region" description="Helical" evidence="4">
    <location>
        <begin position="130"/>
        <end position="151"/>
    </location>
</feature>
<evidence type="ECO:0000256" key="4">
    <source>
        <dbReference type="SAM" id="Phobius"/>
    </source>
</evidence>
<name>A0A366H8S4_9BACT</name>
<feature type="transmembrane region" description="Helical" evidence="4">
    <location>
        <begin position="251"/>
        <end position="270"/>
    </location>
</feature>
<reference evidence="5 6" key="1">
    <citation type="submission" date="2018-06" db="EMBL/GenBank/DDBJ databases">
        <title>Genomic Encyclopedia of Type Strains, Phase IV (KMG-IV): sequencing the most valuable type-strain genomes for metagenomic binning, comparative biology and taxonomic classification.</title>
        <authorList>
            <person name="Goeker M."/>
        </authorList>
    </citation>
    <scope>NUCLEOTIDE SEQUENCE [LARGE SCALE GENOMIC DNA]</scope>
    <source>
        <strain evidence="5 6">DSM 25532</strain>
    </source>
</reference>
<feature type="transmembrane region" description="Helical" evidence="4">
    <location>
        <begin position="101"/>
        <end position="124"/>
    </location>
</feature>
<feature type="transmembrane region" description="Helical" evidence="4">
    <location>
        <begin position="70"/>
        <end position="89"/>
    </location>
</feature>
<dbReference type="AlphaFoldDB" id="A0A366H8S4"/>
<organism evidence="5 6">
    <name type="scientific">Roseimicrobium gellanilyticum</name>
    <dbReference type="NCBI Taxonomy" id="748857"/>
    <lineage>
        <taxon>Bacteria</taxon>
        <taxon>Pseudomonadati</taxon>
        <taxon>Verrucomicrobiota</taxon>
        <taxon>Verrucomicrobiia</taxon>
        <taxon>Verrucomicrobiales</taxon>
        <taxon>Verrucomicrobiaceae</taxon>
        <taxon>Roseimicrobium</taxon>
    </lineage>
</organism>
<dbReference type="SUPFAM" id="SSF103473">
    <property type="entry name" value="MFS general substrate transporter"/>
    <property type="match status" value="1"/>
</dbReference>
<dbReference type="EMBL" id="QNRR01000011">
    <property type="protein sequence ID" value="RBP38639.1"/>
    <property type="molecule type" value="Genomic_DNA"/>
</dbReference>
<feature type="transmembrane region" description="Helical" evidence="4">
    <location>
        <begin position="12"/>
        <end position="34"/>
    </location>
</feature>
<keyword evidence="1 4" id="KW-0812">Transmembrane</keyword>
<feature type="transmembrane region" description="Helical" evidence="4">
    <location>
        <begin position="185"/>
        <end position="208"/>
    </location>
</feature>
<gene>
    <name evidence="5" type="ORF">DES53_111158</name>
</gene>
<proteinExistence type="predicted"/>
<keyword evidence="6" id="KW-1185">Reference proteome</keyword>
<keyword evidence="3 4" id="KW-0472">Membrane</keyword>
<feature type="transmembrane region" description="Helical" evidence="4">
    <location>
        <begin position="276"/>
        <end position="293"/>
    </location>
</feature>
<keyword evidence="2 4" id="KW-1133">Transmembrane helix</keyword>
<feature type="transmembrane region" description="Helical" evidence="4">
    <location>
        <begin position="220"/>
        <end position="239"/>
    </location>
</feature>
<accession>A0A366H8S4</accession>
<dbReference type="Proteomes" id="UP000253426">
    <property type="component" value="Unassembled WGS sequence"/>
</dbReference>
<dbReference type="Gene3D" id="1.20.1250.20">
    <property type="entry name" value="MFS general substrate transporter like domains"/>
    <property type="match status" value="1"/>
</dbReference>
<evidence type="ECO:0000256" key="1">
    <source>
        <dbReference type="ARBA" id="ARBA00022692"/>
    </source>
</evidence>
<dbReference type="InterPro" id="IPR011701">
    <property type="entry name" value="MFS"/>
</dbReference>
<sequence>MQAATSWTREFINGGLSLGLLTWGICAIPAGAWLQRHGGRLLMSVGSLVGGLALMLMGTCIHPAAYLLSWIALGMSMAALLYEPAFAVVTTEFGPHYRNGITLITLVAGLASTVFIPLGAWLVANFTWEKALLALGSVQILLGVPLHALGLPASRHENSPSLKTSIHHRIMSWGRSLYSEAGNRTFAGLAIWVAAHTAAFSGMTFLLIPMFQHEAVDMGALLFAIALIGPMQVTGRLLLVRFGSHSPSRTIGFWAMGAIVAAILLLAAFPHSRWTLATYAILYGAGNGVMTILKGTAVAEYFGRARYAELNGLLSAPAVLSKAAAPVLLAGIWTHSGKTEVVLGTVVIVLFAGIGGLLLVSPVRQ</sequence>
<protein>
    <submittedName>
        <fullName evidence="5">MFS transporter</fullName>
    </submittedName>
</protein>
<evidence type="ECO:0000313" key="6">
    <source>
        <dbReference type="Proteomes" id="UP000253426"/>
    </source>
</evidence>
<dbReference type="InterPro" id="IPR050327">
    <property type="entry name" value="Proton-linked_MCT"/>
</dbReference>
<evidence type="ECO:0000313" key="5">
    <source>
        <dbReference type="EMBL" id="RBP38639.1"/>
    </source>
</evidence>
<feature type="transmembrane region" description="Helical" evidence="4">
    <location>
        <begin position="341"/>
        <end position="360"/>
    </location>
</feature>
<comment type="caution">
    <text evidence="5">The sequence shown here is derived from an EMBL/GenBank/DDBJ whole genome shotgun (WGS) entry which is preliminary data.</text>
</comment>
<feature type="transmembrane region" description="Helical" evidence="4">
    <location>
        <begin position="41"/>
        <end position="64"/>
    </location>
</feature>
<dbReference type="Pfam" id="PF07690">
    <property type="entry name" value="MFS_1"/>
    <property type="match status" value="1"/>
</dbReference>
<dbReference type="PANTHER" id="PTHR11360">
    <property type="entry name" value="MONOCARBOXYLATE TRANSPORTER"/>
    <property type="match status" value="1"/>
</dbReference>
<dbReference type="InterPro" id="IPR036259">
    <property type="entry name" value="MFS_trans_sf"/>
</dbReference>